<dbReference type="AlphaFoldDB" id="G7KSL2"/>
<dbReference type="STRING" id="3880.G7KSL2"/>
<accession>G7KSL2</accession>
<reference evidence="6" key="3">
    <citation type="submission" date="2015-04" db="UniProtKB">
        <authorList>
            <consortium name="EnsemblPlants"/>
        </authorList>
    </citation>
    <scope>IDENTIFICATION</scope>
    <source>
        <strain evidence="6">cv. Jemalong A17</strain>
    </source>
</reference>
<dbReference type="GO" id="GO:0008094">
    <property type="term" value="F:ATP-dependent activity, acting on DNA"/>
    <property type="evidence" value="ECO:0007669"/>
    <property type="project" value="InterPro"/>
</dbReference>
<dbReference type="GO" id="GO:0006259">
    <property type="term" value="P:DNA metabolic process"/>
    <property type="evidence" value="ECO:0007669"/>
    <property type="project" value="InterPro"/>
</dbReference>
<evidence type="ECO:0000256" key="3">
    <source>
        <dbReference type="SAM" id="MobiDB-lite"/>
    </source>
</evidence>
<name>G7KSL2_MEDTR</name>
<protein>
    <submittedName>
        <fullName evidence="5">RecA-like protein</fullName>
    </submittedName>
</protein>
<gene>
    <name evidence="5" type="ordered locus">MTR_7g090860</name>
</gene>
<sequence>MDNWRRNQRISNHHQVGLWRSSSSSYNGKPPLDNRFPTVPLWEKQFCASVGSVPWRKLIEDKRYMYMHPKVVNWDDSAVKEAFDNAKNRYWAEINGIPWDIPLPNPNIYIDDVDSNASVDSELHRDVEIEAEARHNIKEKGEAAVILGSSLLLNQSSSGLGLGPTGWGDEEDEKLTKPSEPNYAALGCESNQHENNETNLCEQYHAPVEHAAKEHGWQNGQNDSQGWNQRERYGGDFHNKYQGRNSGNWGTWDGYNRKKENNMSWSKNPGYHHGTNEYQMNRGRRRNGGRGGGGGRRGNFAYKVATPSKYLRSMENETEAVVQELNKICAKNFSVDTGYCAYPDEESALDFSLVESMDVNSKNPLISTHDYAKYLVIMVDTLTKVESCYESRFTFTNDDTITVENYYRTPKLLVFVIRSKVRFSPKAFEGHGLMEEVTRGGNGLRFYPAVRLRLSRMLIKTEDKVEGIMVCVQVVKNILALAAMEKFNWVSSLEGDFGRGNYFIEGEAFSTREAAELYLAKNKGICD</sequence>
<dbReference type="eggNOG" id="KOG1433">
    <property type="taxonomic scope" value="Eukaryota"/>
</dbReference>
<dbReference type="PANTHER" id="PTHR34567">
    <property type="entry name" value="FK506-BINDING-LIKE PROTEIN"/>
    <property type="match status" value="1"/>
</dbReference>
<organism evidence="5 7">
    <name type="scientific">Medicago truncatula</name>
    <name type="common">Barrel medic</name>
    <name type="synonym">Medicago tribuloides</name>
    <dbReference type="NCBI Taxonomy" id="3880"/>
    <lineage>
        <taxon>Eukaryota</taxon>
        <taxon>Viridiplantae</taxon>
        <taxon>Streptophyta</taxon>
        <taxon>Embryophyta</taxon>
        <taxon>Tracheophyta</taxon>
        <taxon>Spermatophyta</taxon>
        <taxon>Magnoliopsida</taxon>
        <taxon>eudicotyledons</taxon>
        <taxon>Gunneridae</taxon>
        <taxon>Pentapetalae</taxon>
        <taxon>rosids</taxon>
        <taxon>fabids</taxon>
        <taxon>Fabales</taxon>
        <taxon>Fabaceae</taxon>
        <taxon>Papilionoideae</taxon>
        <taxon>50 kb inversion clade</taxon>
        <taxon>NPAAA clade</taxon>
        <taxon>Hologalegina</taxon>
        <taxon>IRL clade</taxon>
        <taxon>Trifolieae</taxon>
        <taxon>Medicago</taxon>
    </lineage>
</organism>
<keyword evidence="1" id="KW-0547">Nucleotide-binding</keyword>
<keyword evidence="7" id="KW-1185">Reference proteome</keyword>
<evidence type="ECO:0000259" key="4">
    <source>
        <dbReference type="PROSITE" id="PS50163"/>
    </source>
</evidence>
<dbReference type="EnsemblPlants" id="AES81312">
    <property type="protein sequence ID" value="AES81312"/>
    <property type="gene ID" value="MTR_7g090860"/>
</dbReference>
<keyword evidence="2" id="KW-0067">ATP-binding</keyword>
<reference evidence="5 7" key="2">
    <citation type="journal article" date="2014" name="BMC Genomics">
        <title>An improved genome release (version Mt4.0) for the model legume Medicago truncatula.</title>
        <authorList>
            <person name="Tang H."/>
            <person name="Krishnakumar V."/>
            <person name="Bidwell S."/>
            <person name="Rosen B."/>
            <person name="Chan A."/>
            <person name="Zhou S."/>
            <person name="Gentzbittel L."/>
            <person name="Childs K.L."/>
            <person name="Yandell M."/>
            <person name="Gundlach H."/>
            <person name="Mayer K.F."/>
            <person name="Schwartz D.C."/>
            <person name="Town C.D."/>
        </authorList>
    </citation>
    <scope>GENOME REANNOTATION</scope>
    <source>
        <strain evidence="6 7">cv. Jemalong A17</strain>
    </source>
</reference>
<evidence type="ECO:0000256" key="2">
    <source>
        <dbReference type="ARBA" id="ARBA00022840"/>
    </source>
</evidence>
<dbReference type="Proteomes" id="UP000002051">
    <property type="component" value="Unassembled WGS sequence"/>
</dbReference>
<dbReference type="GO" id="GO:0005524">
    <property type="term" value="F:ATP binding"/>
    <property type="evidence" value="ECO:0007669"/>
    <property type="project" value="UniProtKB-KW"/>
</dbReference>
<evidence type="ECO:0000256" key="1">
    <source>
        <dbReference type="ARBA" id="ARBA00022741"/>
    </source>
</evidence>
<evidence type="ECO:0000313" key="5">
    <source>
        <dbReference type="EMBL" id="AES81312.1"/>
    </source>
</evidence>
<evidence type="ECO:0000313" key="6">
    <source>
        <dbReference type="EnsemblPlants" id="AES81312"/>
    </source>
</evidence>
<dbReference type="PROSITE" id="PS50163">
    <property type="entry name" value="RECA_3"/>
    <property type="match status" value="1"/>
</dbReference>
<dbReference type="InterPro" id="IPR020587">
    <property type="entry name" value="RecA_monomer-monomer_interface"/>
</dbReference>
<feature type="region of interest" description="Disordered" evidence="3">
    <location>
        <begin position="261"/>
        <end position="299"/>
    </location>
</feature>
<evidence type="ECO:0000313" key="7">
    <source>
        <dbReference type="Proteomes" id="UP000002051"/>
    </source>
</evidence>
<dbReference type="EMBL" id="CM001223">
    <property type="protein sequence ID" value="AES81312.1"/>
    <property type="molecule type" value="Genomic_DNA"/>
</dbReference>
<dbReference type="GO" id="GO:0003677">
    <property type="term" value="F:DNA binding"/>
    <property type="evidence" value="ECO:0007669"/>
    <property type="project" value="InterPro"/>
</dbReference>
<dbReference type="PANTHER" id="PTHR34567:SF3">
    <property type="entry name" value="FK506-BINDING-LIKE PROTEIN"/>
    <property type="match status" value="1"/>
</dbReference>
<proteinExistence type="predicted"/>
<feature type="domain" description="RecA family profile 2" evidence="4">
    <location>
        <begin position="420"/>
        <end position="477"/>
    </location>
</feature>
<dbReference type="HOGENOM" id="CLU_517184_0_0_1"/>
<dbReference type="PaxDb" id="3880-AES81312"/>
<reference evidence="5 7" key="1">
    <citation type="journal article" date="2011" name="Nature">
        <title>The Medicago genome provides insight into the evolution of rhizobial symbioses.</title>
        <authorList>
            <person name="Young N.D."/>
            <person name="Debelle F."/>
            <person name="Oldroyd G.E."/>
            <person name="Geurts R."/>
            <person name="Cannon S.B."/>
            <person name="Udvardi M.K."/>
            <person name="Benedito V.A."/>
            <person name="Mayer K.F."/>
            <person name="Gouzy J."/>
            <person name="Schoof H."/>
            <person name="Van de Peer Y."/>
            <person name="Proost S."/>
            <person name="Cook D.R."/>
            <person name="Meyers B.C."/>
            <person name="Spannagl M."/>
            <person name="Cheung F."/>
            <person name="De Mita S."/>
            <person name="Krishnakumar V."/>
            <person name="Gundlach H."/>
            <person name="Zhou S."/>
            <person name="Mudge J."/>
            <person name="Bharti A.K."/>
            <person name="Murray J.D."/>
            <person name="Naoumkina M.A."/>
            <person name="Rosen B."/>
            <person name="Silverstein K.A."/>
            <person name="Tang H."/>
            <person name="Rombauts S."/>
            <person name="Zhao P.X."/>
            <person name="Zhou P."/>
            <person name="Barbe V."/>
            <person name="Bardou P."/>
            <person name="Bechner M."/>
            <person name="Bellec A."/>
            <person name="Berger A."/>
            <person name="Berges H."/>
            <person name="Bidwell S."/>
            <person name="Bisseling T."/>
            <person name="Choisne N."/>
            <person name="Couloux A."/>
            <person name="Denny R."/>
            <person name="Deshpande S."/>
            <person name="Dai X."/>
            <person name="Doyle J.J."/>
            <person name="Dudez A.M."/>
            <person name="Farmer A.D."/>
            <person name="Fouteau S."/>
            <person name="Franken C."/>
            <person name="Gibelin C."/>
            <person name="Gish J."/>
            <person name="Goldstein S."/>
            <person name="Gonzalez A.J."/>
            <person name="Green P.J."/>
            <person name="Hallab A."/>
            <person name="Hartog M."/>
            <person name="Hua A."/>
            <person name="Humphray S.J."/>
            <person name="Jeong D.H."/>
            <person name="Jing Y."/>
            <person name="Jocker A."/>
            <person name="Kenton S.M."/>
            <person name="Kim D.J."/>
            <person name="Klee K."/>
            <person name="Lai H."/>
            <person name="Lang C."/>
            <person name="Lin S."/>
            <person name="Macmil S.L."/>
            <person name="Magdelenat G."/>
            <person name="Matthews L."/>
            <person name="McCorrison J."/>
            <person name="Monaghan E.L."/>
            <person name="Mun J.H."/>
            <person name="Najar F.Z."/>
            <person name="Nicholson C."/>
            <person name="Noirot C."/>
            <person name="O'Bleness M."/>
            <person name="Paule C.R."/>
            <person name="Poulain J."/>
            <person name="Prion F."/>
            <person name="Qin B."/>
            <person name="Qu C."/>
            <person name="Retzel E.F."/>
            <person name="Riddle C."/>
            <person name="Sallet E."/>
            <person name="Samain S."/>
            <person name="Samson N."/>
            <person name="Sanders I."/>
            <person name="Saurat O."/>
            <person name="Scarpelli C."/>
            <person name="Schiex T."/>
            <person name="Segurens B."/>
            <person name="Severin A.J."/>
            <person name="Sherrier D.J."/>
            <person name="Shi R."/>
            <person name="Sims S."/>
            <person name="Singer S.R."/>
            <person name="Sinharoy S."/>
            <person name="Sterck L."/>
            <person name="Viollet A."/>
            <person name="Wang B.B."/>
            <person name="Wang K."/>
            <person name="Wang M."/>
            <person name="Wang X."/>
            <person name="Warfsmann J."/>
            <person name="Weissenbach J."/>
            <person name="White D.D."/>
            <person name="White J.D."/>
            <person name="Wiley G.B."/>
            <person name="Wincker P."/>
            <person name="Xing Y."/>
            <person name="Yang L."/>
            <person name="Yao Z."/>
            <person name="Ying F."/>
            <person name="Zhai J."/>
            <person name="Zhou L."/>
            <person name="Zuber A."/>
            <person name="Denarie J."/>
            <person name="Dixon R.A."/>
            <person name="May G.D."/>
            <person name="Schwartz D.C."/>
            <person name="Rogers J."/>
            <person name="Quetier F."/>
            <person name="Town C.D."/>
            <person name="Roe B.A."/>
        </authorList>
    </citation>
    <scope>NUCLEOTIDE SEQUENCE [LARGE SCALE GENOMIC DNA]</scope>
    <source>
        <strain evidence="5">A17</strain>
        <strain evidence="6 7">cv. Jemalong A17</strain>
    </source>
</reference>